<dbReference type="EMBL" id="VYXP01000007">
    <property type="protein sequence ID" value="KAA9130561.1"/>
    <property type="molecule type" value="Genomic_DNA"/>
</dbReference>
<comment type="caution">
    <text evidence="9">The sequence shown here is derived from an EMBL/GenBank/DDBJ whole genome shotgun (WGS) entry which is preliminary data.</text>
</comment>
<evidence type="ECO:0000256" key="6">
    <source>
        <dbReference type="ARBA" id="ARBA00023004"/>
    </source>
</evidence>
<keyword evidence="7" id="KW-0812">Transmembrane</keyword>
<evidence type="ECO:0000256" key="1">
    <source>
        <dbReference type="ARBA" id="ARBA00010342"/>
    </source>
</evidence>
<dbReference type="AlphaFoldDB" id="A0A5N0T6Z2"/>
<keyword evidence="4 7" id="KW-0732">Signal</keyword>
<dbReference type="GO" id="GO:0017004">
    <property type="term" value="P:cytochrome complex assembly"/>
    <property type="evidence" value="ECO:0007669"/>
    <property type="project" value="UniProtKB-KW"/>
</dbReference>
<keyword evidence="7" id="KW-1133">Transmembrane helix</keyword>
<dbReference type="RefSeq" id="WP_150864865.1">
    <property type="nucleotide sequence ID" value="NZ_VYXP01000007.1"/>
</dbReference>
<name>A0A5N0T6Z2_9GAMM</name>
<proteinExistence type="inferred from homology"/>
<evidence type="ECO:0000313" key="9">
    <source>
        <dbReference type="EMBL" id="KAA9130561.1"/>
    </source>
</evidence>
<feature type="chain" id="PRO_5024516222" description="Cytochrome c-type biogenesis protein" evidence="7">
    <location>
        <begin position="21"/>
        <end position="144"/>
    </location>
</feature>
<keyword evidence="6 7" id="KW-0408">Iron</keyword>
<comment type="function">
    <text evidence="7">Possible subunit of a heme lyase.</text>
</comment>
<evidence type="ECO:0000256" key="4">
    <source>
        <dbReference type="ARBA" id="ARBA00022729"/>
    </source>
</evidence>
<feature type="transmembrane region" description="Helical" evidence="7">
    <location>
        <begin position="108"/>
        <end position="127"/>
    </location>
</feature>
<organism evidence="9 10">
    <name type="scientific">Marinihelvus fidelis</name>
    <dbReference type="NCBI Taxonomy" id="2613842"/>
    <lineage>
        <taxon>Bacteria</taxon>
        <taxon>Pseudomonadati</taxon>
        <taxon>Pseudomonadota</taxon>
        <taxon>Gammaproteobacteria</taxon>
        <taxon>Chromatiales</taxon>
        <taxon>Wenzhouxiangellaceae</taxon>
        <taxon>Marinihelvus</taxon>
    </lineage>
</organism>
<accession>A0A5N0T6Z2</accession>
<feature type="signal peptide" evidence="7">
    <location>
        <begin position="1"/>
        <end position="20"/>
    </location>
</feature>
<protein>
    <recommendedName>
        <fullName evidence="7">Cytochrome c-type biogenesis protein</fullName>
    </recommendedName>
</protein>
<keyword evidence="3 7" id="KW-0479">Metal-binding</keyword>
<evidence type="ECO:0000256" key="2">
    <source>
        <dbReference type="ARBA" id="ARBA00022617"/>
    </source>
</evidence>
<dbReference type="Proteomes" id="UP000325372">
    <property type="component" value="Unassembled WGS sequence"/>
</dbReference>
<keyword evidence="7" id="KW-0472">Membrane</keyword>
<evidence type="ECO:0000313" key="10">
    <source>
        <dbReference type="Proteomes" id="UP000325372"/>
    </source>
</evidence>
<dbReference type="GO" id="GO:0005886">
    <property type="term" value="C:plasma membrane"/>
    <property type="evidence" value="ECO:0007669"/>
    <property type="project" value="TreeGrafter"/>
</dbReference>
<keyword evidence="2 7" id="KW-0349">Heme</keyword>
<gene>
    <name evidence="9" type="ORF">F3N42_12815</name>
</gene>
<evidence type="ECO:0000256" key="3">
    <source>
        <dbReference type="ARBA" id="ARBA00022723"/>
    </source>
</evidence>
<evidence type="ECO:0000256" key="7">
    <source>
        <dbReference type="RuleBase" id="RU364112"/>
    </source>
</evidence>
<dbReference type="CDD" id="cd16378">
    <property type="entry name" value="CcmH_N"/>
    <property type="match status" value="1"/>
</dbReference>
<dbReference type="InterPro" id="IPR005616">
    <property type="entry name" value="CcmH/CycL/Ccl2/NrfF_N"/>
</dbReference>
<keyword evidence="10" id="KW-1185">Reference proteome</keyword>
<dbReference type="Gene3D" id="1.10.8.640">
    <property type="entry name" value="Cytochrome C biogenesis protein"/>
    <property type="match status" value="1"/>
</dbReference>
<comment type="similarity">
    <text evidence="1 7">Belongs to the CcmH/CycL/Ccl2/NrfF family.</text>
</comment>
<sequence length="144" mass="16231">MTRSLVFALLTWLVAATALAQPSANREPLVFESAAEQARFQALAAELRCVVCQNQSLADSNAVLAQDLRHEVWRMMREGHDDEAIKRFMVERYGDFVLYRPPVQPNTVVLWVAPLFLLLAGAVLVGVNIRRRRGLLDDEESELP</sequence>
<keyword evidence="5" id="KW-0201">Cytochrome c-type biogenesis</keyword>
<evidence type="ECO:0000256" key="5">
    <source>
        <dbReference type="ARBA" id="ARBA00022748"/>
    </source>
</evidence>
<dbReference type="Pfam" id="PF03918">
    <property type="entry name" value="CcmH"/>
    <property type="match status" value="1"/>
</dbReference>
<dbReference type="InterPro" id="IPR051263">
    <property type="entry name" value="C-type_cytochrome_biogenesis"/>
</dbReference>
<reference evidence="9 10" key="1">
    <citation type="submission" date="2019-09" db="EMBL/GenBank/DDBJ databases">
        <title>Wenzhouxiangella sp. Genome sequencing and assembly.</title>
        <authorList>
            <person name="Zhang R."/>
        </authorList>
    </citation>
    <scope>NUCLEOTIDE SEQUENCE [LARGE SCALE GENOMIC DNA]</scope>
    <source>
        <strain evidence="9 10">W260</strain>
    </source>
</reference>
<feature type="domain" description="CcmH/CycL/Ccl2/NrfF N-terminal" evidence="8">
    <location>
        <begin position="15"/>
        <end position="134"/>
    </location>
</feature>
<dbReference type="PANTHER" id="PTHR47870:SF1">
    <property type="entry name" value="CYTOCHROME C-TYPE BIOGENESIS PROTEIN CCMH"/>
    <property type="match status" value="1"/>
</dbReference>
<evidence type="ECO:0000259" key="8">
    <source>
        <dbReference type="Pfam" id="PF03918"/>
    </source>
</evidence>
<dbReference type="FunFam" id="1.10.8.640:FF:000001">
    <property type="entry name" value="Cytochrome c-type biogenesis protein"/>
    <property type="match status" value="1"/>
</dbReference>
<dbReference type="InterPro" id="IPR038297">
    <property type="entry name" value="CcmH/CycL/NrfF/Ccl2_sf"/>
</dbReference>
<dbReference type="PANTHER" id="PTHR47870">
    <property type="entry name" value="CYTOCHROME C-TYPE BIOGENESIS PROTEIN CCMH"/>
    <property type="match status" value="1"/>
</dbReference>
<dbReference type="GO" id="GO:0046872">
    <property type="term" value="F:metal ion binding"/>
    <property type="evidence" value="ECO:0007669"/>
    <property type="project" value="UniProtKB-KW"/>
</dbReference>